<accession>A0A6A6U846</accession>
<dbReference type="GO" id="GO:0016491">
    <property type="term" value="F:oxidoreductase activity"/>
    <property type="evidence" value="ECO:0007669"/>
    <property type="project" value="UniProtKB-KW"/>
</dbReference>
<evidence type="ECO:0000256" key="2">
    <source>
        <dbReference type="ARBA" id="ARBA00022857"/>
    </source>
</evidence>
<reference evidence="6" key="1">
    <citation type="journal article" date="2020" name="Stud. Mycol.">
        <title>101 Dothideomycetes genomes: a test case for predicting lifestyles and emergence of pathogens.</title>
        <authorList>
            <person name="Haridas S."/>
            <person name="Albert R."/>
            <person name="Binder M."/>
            <person name="Bloem J."/>
            <person name="Labutti K."/>
            <person name="Salamov A."/>
            <person name="Andreopoulos B."/>
            <person name="Baker S."/>
            <person name="Barry K."/>
            <person name="Bills G."/>
            <person name="Bluhm B."/>
            <person name="Cannon C."/>
            <person name="Castanera R."/>
            <person name="Culley D."/>
            <person name="Daum C."/>
            <person name="Ezra D."/>
            <person name="Gonzalez J."/>
            <person name="Henrissat B."/>
            <person name="Kuo A."/>
            <person name="Liang C."/>
            <person name="Lipzen A."/>
            <person name="Lutzoni F."/>
            <person name="Magnuson J."/>
            <person name="Mondo S."/>
            <person name="Nolan M."/>
            <person name="Ohm R."/>
            <person name="Pangilinan J."/>
            <person name="Park H.-J."/>
            <person name="Ramirez L."/>
            <person name="Alfaro M."/>
            <person name="Sun H."/>
            <person name="Tritt A."/>
            <person name="Yoshinaga Y."/>
            <person name="Zwiers L.-H."/>
            <person name="Turgeon B."/>
            <person name="Goodwin S."/>
            <person name="Spatafora J."/>
            <person name="Crous P."/>
            <person name="Grigoriev I."/>
        </authorList>
    </citation>
    <scope>NUCLEOTIDE SEQUENCE</scope>
    <source>
        <strain evidence="6">CBS 115976</strain>
    </source>
</reference>
<evidence type="ECO:0000313" key="6">
    <source>
        <dbReference type="EMBL" id="KAF2667607.1"/>
    </source>
</evidence>
<feature type="region of interest" description="Disordered" evidence="4">
    <location>
        <begin position="371"/>
        <end position="426"/>
    </location>
</feature>
<dbReference type="InterPro" id="IPR002347">
    <property type="entry name" value="SDR_fam"/>
</dbReference>
<keyword evidence="5" id="KW-0812">Transmembrane</keyword>
<feature type="compositionally biased region" description="Basic and acidic residues" evidence="4">
    <location>
        <begin position="371"/>
        <end position="384"/>
    </location>
</feature>
<dbReference type="Proteomes" id="UP000799302">
    <property type="component" value="Unassembled WGS sequence"/>
</dbReference>
<organism evidence="6 7">
    <name type="scientific">Microthyrium microscopicum</name>
    <dbReference type="NCBI Taxonomy" id="703497"/>
    <lineage>
        <taxon>Eukaryota</taxon>
        <taxon>Fungi</taxon>
        <taxon>Dikarya</taxon>
        <taxon>Ascomycota</taxon>
        <taxon>Pezizomycotina</taxon>
        <taxon>Dothideomycetes</taxon>
        <taxon>Dothideomycetes incertae sedis</taxon>
        <taxon>Microthyriales</taxon>
        <taxon>Microthyriaceae</taxon>
        <taxon>Microthyrium</taxon>
    </lineage>
</organism>
<evidence type="ECO:0000313" key="7">
    <source>
        <dbReference type="Proteomes" id="UP000799302"/>
    </source>
</evidence>
<evidence type="ECO:0000256" key="3">
    <source>
        <dbReference type="ARBA" id="ARBA00023002"/>
    </source>
</evidence>
<dbReference type="PROSITE" id="PS00061">
    <property type="entry name" value="ADH_SHORT"/>
    <property type="match status" value="1"/>
</dbReference>
<dbReference type="InterPro" id="IPR020904">
    <property type="entry name" value="Sc_DH/Rdtase_CS"/>
</dbReference>
<dbReference type="PRINTS" id="PR00081">
    <property type="entry name" value="GDHRDH"/>
</dbReference>
<feature type="transmembrane region" description="Helical" evidence="5">
    <location>
        <begin position="16"/>
        <end position="36"/>
    </location>
</feature>
<feature type="compositionally biased region" description="Polar residues" evidence="4">
    <location>
        <begin position="385"/>
        <end position="408"/>
    </location>
</feature>
<evidence type="ECO:0000256" key="5">
    <source>
        <dbReference type="SAM" id="Phobius"/>
    </source>
</evidence>
<name>A0A6A6U846_9PEZI</name>
<dbReference type="EMBL" id="MU004237">
    <property type="protein sequence ID" value="KAF2667607.1"/>
    <property type="molecule type" value="Genomic_DNA"/>
</dbReference>
<gene>
    <name evidence="6" type="ORF">BT63DRAFT_426461</name>
</gene>
<dbReference type="PANTHER" id="PTHR24320">
    <property type="entry name" value="RETINOL DEHYDROGENASE"/>
    <property type="match status" value="1"/>
</dbReference>
<sequence>MPIPLLEAVATVGVGGIPYLPLLLKIGVVFGLLYLIKNYTAGATNPSERVLHSKVAIVTGGTSGVGAALVRELATRGCQLVLLVRHPLDDAFQAAWIEDLRATTGNELISAEHVDLASLHSVRQFATKWIDNKPARRLDLVILCGDECTPGIQRSIDGAERMMAVNYLSNFHLASILSPALRAQPADRDVRVITGMCASYMGGDLGELAQVEMKENKTKKTLSMKDFTPSKIYGTTKLALLTFCLALQKHLTETGRGDGLPTNIRVLCVDPGWTRTPGMRRYLTRGTLWGLFLYLVTYPFWWLILKSPEQGAQSFLWAVTEASLAGHGQAKDGFLVKECQVVPIQRPEVHNEETQKRLWETTEETIQSLEKESAIRRTKEKKAQENATNTNVKTESGNTQPGSTQPGSRRSKRIKAIEHNGEVKKE</sequence>
<protein>
    <submittedName>
        <fullName evidence="6">Oxidoreductase-like protein</fullName>
    </submittedName>
</protein>
<comment type="similarity">
    <text evidence="1">Belongs to the short-chain dehydrogenases/reductases (SDR) family.</text>
</comment>
<keyword evidence="7" id="KW-1185">Reference proteome</keyword>
<evidence type="ECO:0000256" key="1">
    <source>
        <dbReference type="ARBA" id="ARBA00006484"/>
    </source>
</evidence>
<keyword evidence="5" id="KW-1133">Transmembrane helix</keyword>
<dbReference type="SUPFAM" id="SSF51735">
    <property type="entry name" value="NAD(P)-binding Rossmann-fold domains"/>
    <property type="match status" value="1"/>
</dbReference>
<dbReference type="AlphaFoldDB" id="A0A6A6U846"/>
<dbReference type="Gene3D" id="3.40.50.720">
    <property type="entry name" value="NAD(P)-binding Rossmann-like Domain"/>
    <property type="match status" value="1"/>
</dbReference>
<proteinExistence type="inferred from homology"/>
<evidence type="ECO:0000256" key="4">
    <source>
        <dbReference type="SAM" id="MobiDB-lite"/>
    </source>
</evidence>
<dbReference type="Pfam" id="PF00106">
    <property type="entry name" value="adh_short"/>
    <property type="match status" value="1"/>
</dbReference>
<feature type="transmembrane region" description="Helical" evidence="5">
    <location>
        <begin position="282"/>
        <end position="304"/>
    </location>
</feature>
<keyword evidence="5" id="KW-0472">Membrane</keyword>
<dbReference type="InterPro" id="IPR036291">
    <property type="entry name" value="NAD(P)-bd_dom_sf"/>
</dbReference>
<keyword evidence="2" id="KW-0521">NADP</keyword>
<keyword evidence="3" id="KW-0560">Oxidoreductase</keyword>
<dbReference type="PANTHER" id="PTHR24320:SF285">
    <property type="entry name" value="RETINOL DEHYDROGENASE 14"/>
    <property type="match status" value="1"/>
</dbReference>
<dbReference type="OrthoDB" id="191979at2759"/>
<feature type="compositionally biased region" description="Basic and acidic residues" evidence="4">
    <location>
        <begin position="415"/>
        <end position="426"/>
    </location>
</feature>